<reference evidence="7" key="1">
    <citation type="journal article" date="2019" name="Sci. Rep.">
        <title>Draft genome of Tanacetum cinerariifolium, the natural source of mosquito coil.</title>
        <authorList>
            <person name="Yamashiro T."/>
            <person name="Shiraishi A."/>
            <person name="Satake H."/>
            <person name="Nakayama K."/>
        </authorList>
    </citation>
    <scope>NUCLEOTIDE SEQUENCE</scope>
</reference>
<feature type="region of interest" description="Disordered" evidence="4">
    <location>
        <begin position="1103"/>
        <end position="1187"/>
    </location>
</feature>
<gene>
    <name evidence="7" type="ORF">Tci_004324</name>
</gene>
<protein>
    <submittedName>
        <fullName evidence="7">Retrovirus-related Pol polyprotein from transposon TNT 1-94</fullName>
    </submittedName>
</protein>
<proteinExistence type="predicted"/>
<feature type="coiled-coil region" evidence="3">
    <location>
        <begin position="354"/>
        <end position="400"/>
    </location>
</feature>
<evidence type="ECO:0000256" key="2">
    <source>
        <dbReference type="ARBA" id="ARBA00022801"/>
    </source>
</evidence>
<dbReference type="Pfam" id="PF07727">
    <property type="entry name" value="RVT_2"/>
    <property type="match status" value="1"/>
</dbReference>
<dbReference type="GO" id="GO:0046872">
    <property type="term" value="F:metal ion binding"/>
    <property type="evidence" value="ECO:0007669"/>
    <property type="project" value="UniProtKB-KW"/>
</dbReference>
<dbReference type="InterPro" id="IPR013103">
    <property type="entry name" value="RVT_2"/>
</dbReference>
<dbReference type="PANTHER" id="PTHR42648:SF32">
    <property type="entry name" value="RIBONUCLEASE H-LIKE DOMAIN, GAG-PRE-INTEGRASE DOMAIN PROTEIN-RELATED"/>
    <property type="match status" value="1"/>
</dbReference>
<evidence type="ECO:0000256" key="1">
    <source>
        <dbReference type="ARBA" id="ARBA00022723"/>
    </source>
</evidence>
<feature type="region of interest" description="Disordered" evidence="4">
    <location>
        <begin position="666"/>
        <end position="692"/>
    </location>
</feature>
<dbReference type="GO" id="GO:0016787">
    <property type="term" value="F:hydrolase activity"/>
    <property type="evidence" value="ECO:0007669"/>
    <property type="project" value="UniProtKB-KW"/>
</dbReference>
<keyword evidence="3" id="KW-0175">Coiled coil</keyword>
<evidence type="ECO:0000259" key="6">
    <source>
        <dbReference type="Pfam" id="PF25597"/>
    </source>
</evidence>
<feature type="domain" description="Reverse transcriptase Ty1/copia-type" evidence="5">
    <location>
        <begin position="741"/>
        <end position="848"/>
    </location>
</feature>
<sequence length="1865" mass="211202">MLDRIDFESWQQRIRLYCRGKENGVNIFKSIDEGPYQMGTFQETLSEGNEGLFYRMFRVYILEVKGTIHGVRVQLVMGELKTELAMQIQLMFIACRQDNAIDEDVDEQLVRDLALNVDNVFQVDDCNAFDSDVDEAPTAQNMFMANLSSVDPVYDEASLSYDSNILSEVHDHDHYQDAVCEHHEVHEMHDDVQPNYVVDSHADYTSDSNMIPYDQYVKDNAVPVIQRIAEITRKKMNEKMKDPDCVKKKDLIKMKAEALKEQTLTLRPMKALTVYPPNTPATLVSRVLPTKSQVKINIFSLIQLFSNFEKTCKKRITPTRLTEGEKSFEQTKECYLTEVIPFFKTLKDHFEGIQKALTKEIKEMKEIFKELETKVDEHVVQSRNNTIRELREKISRLTKKHSDADPIHDLKALASHNKELYAKVNALHDLNERWRAKNEKVKQHYKELNNREVHLDYLKHLKKSVATLREIVEEARVEKPFDNSLASPCRYTKHSQELVEYVIGTCPNDFNKGDKQIASTPVTRKKRVTFIYRCKTFTHNNLTHVKQQTMNKTNEAVIPSTSVNGATAVSVSKPRSNTKKDRTLPAKSDMKKVEVHPRNNKYSAKRKNRVDSSISYKRTSEPMAPVQLRTGPTPTFLTPGQISSGLVPTPVPAAPYTSFSYSNSSLPVNTAGTPSSTTIDQDAHSPSHSPSSLALQSLSLQQSIAAESTIMEDNPLAHVDNDPFVNVFAPEPSSNASSSGDARLVAKGYRQEEGIDFEESFTSVARIKAIRIFIANASSKNMTIYQMDVKTTFLNGVLQEEVYVSQPEGFVDPVHLTHVYHLKKALYCLKRAPHAWHHLPKSTLKHLNGSFGISEEPLIKDFGKAIMDFVNELGYTEVIHFVSRMVVNYLYQPWRAILSMINQCLTGKTLRHDRPKYPVLQMLWGIITSSNVNYAELMWEEFVQAIQKFLTDKANLGSPTKNDRKDKPYVIPYCRFTKLIICHLGRIHNIHQRSASPFHLPEEDFRLGDLKFVSKGEANEEGKMKTASAKQPKSKPAIEKSSKPTPALKSKATKERPFKASTAKPPKLKPAKEKSTKTTPPQQADKGKIAKVCKLLKCHHLDPLHKDDTSANIVRDSPSPADAEIGDAFEKTNSGEKTDELAEGQAGSDLGRTLESRPPPEQVVMDEEQVRPEPGESRGALAGQDPEPTHDEFMADLYPMVQESLKFPVDEHVILEDLISSTETLSSLKNLEDAYAIGDQLINDKLSEDELKKPNVEAEVVSMVTVPIYQASSSVPPLSTPVLVIDLSPPKPASSTTQAPIFTATTTTTTTTLPPPPQQQSTTNLESRVFTLELRDLPHKIDEAVRESVKEAVHVALQQPVKDIPMPDTVNISDSEDTDSAHLPKIKQRPEWLKPILDDKRPATLEPAWTRVCGRLCTSIVNRWERASLLKQEGQTYEVVKAFYPDVIHLQFQMEECHKMLTDQIDSANPEGDQVRVDISKPLRLSGPPVRSHLRIHNVVSIKAYSRYGYNYLKEITLHIADYQEYTIAEKDFKNLYPSDFEDLNLLLLQGHLNHLSGSDKRMLSTAVNIWTRNLVIRQQKITRFNDIYKFSDGTLTSIMEALDYRVKEYKVNQLNPGSDQVLKLKNFKNKLFKFFKIKNGMSMSVCKTQDHKTMKDHKIDDQRLDLADDLKEDQDHISSIITSCMTNITTSKSALMRICRGLGISWWPYKNKSDFVLKPNQTNVVIHASDRTTTLVLGTSIEPSGPTNIYVPESLTEHEAVNTACYVLNKALVTKPHNKTPYKLIRGRPPLIDFMKPFGCPVTILNTRDNLGKFEGKADEGYFVGYSVVSKAMRVFNKRTRIVEKTLNIRFQENVPNVKGNGPD</sequence>
<feature type="region of interest" description="Disordered" evidence="4">
    <location>
        <begin position="1018"/>
        <end position="1087"/>
    </location>
</feature>
<accession>A0A6L2J682</accession>
<feature type="compositionally biased region" description="Basic and acidic residues" evidence="4">
    <location>
        <begin position="1128"/>
        <end position="1140"/>
    </location>
</feature>
<evidence type="ECO:0000256" key="4">
    <source>
        <dbReference type="SAM" id="MobiDB-lite"/>
    </source>
</evidence>
<keyword evidence="1" id="KW-0479">Metal-binding</keyword>
<dbReference type="EMBL" id="BKCJ010000344">
    <property type="protein sequence ID" value="GEU32346.1"/>
    <property type="molecule type" value="Genomic_DNA"/>
</dbReference>
<name>A0A6L2J682_TANCI</name>
<evidence type="ECO:0000313" key="7">
    <source>
        <dbReference type="EMBL" id="GEU32346.1"/>
    </source>
</evidence>
<dbReference type="InterPro" id="IPR039537">
    <property type="entry name" value="Retrotran_Ty1/copia-like"/>
</dbReference>
<evidence type="ECO:0000259" key="5">
    <source>
        <dbReference type="Pfam" id="PF07727"/>
    </source>
</evidence>
<feature type="compositionally biased region" description="Basic and acidic residues" evidence="4">
    <location>
        <begin position="578"/>
        <end position="597"/>
    </location>
</feature>
<feature type="region of interest" description="Disordered" evidence="4">
    <location>
        <begin position="566"/>
        <end position="630"/>
    </location>
</feature>
<feature type="compositionally biased region" description="Polar residues" evidence="4">
    <location>
        <begin position="666"/>
        <end position="679"/>
    </location>
</feature>
<comment type="caution">
    <text evidence="7">The sequence shown here is derived from an EMBL/GenBank/DDBJ whole genome shotgun (WGS) entry which is preliminary data.</text>
</comment>
<organism evidence="7">
    <name type="scientific">Tanacetum cinerariifolium</name>
    <name type="common">Dalmatian daisy</name>
    <name type="synonym">Chrysanthemum cinerariifolium</name>
    <dbReference type="NCBI Taxonomy" id="118510"/>
    <lineage>
        <taxon>Eukaryota</taxon>
        <taxon>Viridiplantae</taxon>
        <taxon>Streptophyta</taxon>
        <taxon>Embryophyta</taxon>
        <taxon>Tracheophyta</taxon>
        <taxon>Spermatophyta</taxon>
        <taxon>Magnoliopsida</taxon>
        <taxon>eudicotyledons</taxon>
        <taxon>Gunneridae</taxon>
        <taxon>Pentapetalae</taxon>
        <taxon>asterids</taxon>
        <taxon>campanulids</taxon>
        <taxon>Asterales</taxon>
        <taxon>Asteraceae</taxon>
        <taxon>Asteroideae</taxon>
        <taxon>Anthemideae</taxon>
        <taxon>Anthemidinae</taxon>
        <taxon>Tanacetum</taxon>
    </lineage>
</organism>
<feature type="coiled-coil region" evidence="3">
    <location>
        <begin position="431"/>
        <end position="478"/>
    </location>
</feature>
<dbReference type="InterPro" id="IPR057670">
    <property type="entry name" value="SH3_retrovirus"/>
</dbReference>
<dbReference type="PANTHER" id="PTHR42648">
    <property type="entry name" value="TRANSPOSASE, PUTATIVE-RELATED"/>
    <property type="match status" value="1"/>
</dbReference>
<feature type="domain" description="Retroviral polymerase SH3-like" evidence="6">
    <location>
        <begin position="1801"/>
        <end position="1856"/>
    </location>
</feature>
<feature type="compositionally biased region" description="Polar residues" evidence="4">
    <location>
        <begin position="566"/>
        <end position="575"/>
    </location>
</feature>
<evidence type="ECO:0000256" key="3">
    <source>
        <dbReference type="SAM" id="Coils"/>
    </source>
</evidence>
<dbReference type="Pfam" id="PF25597">
    <property type="entry name" value="SH3_retrovirus"/>
    <property type="match status" value="1"/>
</dbReference>
<keyword evidence="2" id="KW-0378">Hydrolase</keyword>